<name>A0A2W5EIW6_9SPHI</name>
<proteinExistence type="predicted"/>
<dbReference type="EMBL" id="QFOI01000330">
    <property type="protein sequence ID" value="PZP44155.1"/>
    <property type="molecule type" value="Genomic_DNA"/>
</dbReference>
<dbReference type="Pfam" id="PF13562">
    <property type="entry name" value="NTP_transf_4"/>
    <property type="match status" value="1"/>
</dbReference>
<accession>A0A2W5EIW6</accession>
<keyword evidence="1" id="KW-0808">Transferase</keyword>
<reference evidence="1 2" key="1">
    <citation type="submission" date="2017-11" db="EMBL/GenBank/DDBJ databases">
        <title>Infants hospitalized years apart are colonized by the same room-sourced microbial strains.</title>
        <authorList>
            <person name="Brooks B."/>
            <person name="Olm M.R."/>
            <person name="Firek B.A."/>
            <person name="Baker R."/>
            <person name="Thomas B.C."/>
            <person name="Morowitz M.J."/>
            <person name="Banfield J.F."/>
        </authorList>
    </citation>
    <scope>NUCLEOTIDE SEQUENCE [LARGE SCALE GENOMIC DNA]</scope>
    <source>
        <strain evidence="1">S2_009_000_R2_76</strain>
    </source>
</reference>
<organism evidence="1 2">
    <name type="scientific">Pseudopedobacter saltans</name>
    <dbReference type="NCBI Taxonomy" id="151895"/>
    <lineage>
        <taxon>Bacteria</taxon>
        <taxon>Pseudomonadati</taxon>
        <taxon>Bacteroidota</taxon>
        <taxon>Sphingobacteriia</taxon>
        <taxon>Sphingobacteriales</taxon>
        <taxon>Sphingobacteriaceae</taxon>
        <taxon>Pseudopedobacter</taxon>
    </lineage>
</organism>
<comment type="caution">
    <text evidence="1">The sequence shown here is derived from an EMBL/GenBank/DDBJ whole genome shotgun (WGS) entry which is preliminary data.</text>
</comment>
<protein>
    <submittedName>
        <fullName evidence="1">Glucose-1-phosphate thymidylyltransferase</fullName>
    </submittedName>
</protein>
<evidence type="ECO:0000313" key="2">
    <source>
        <dbReference type="Proteomes" id="UP000249645"/>
    </source>
</evidence>
<feature type="non-terminal residue" evidence="1">
    <location>
        <position position="88"/>
    </location>
</feature>
<gene>
    <name evidence="1" type="ORF">DI598_14850</name>
</gene>
<dbReference type="AlphaFoldDB" id="A0A2W5EIW6"/>
<dbReference type="InterPro" id="IPR023917">
    <property type="entry name" value="Bifunctiontional_GlmU_bac-type"/>
</dbReference>
<evidence type="ECO:0000313" key="1">
    <source>
        <dbReference type="EMBL" id="PZP44155.1"/>
    </source>
</evidence>
<dbReference type="GO" id="GO:0016740">
    <property type="term" value="F:transferase activity"/>
    <property type="evidence" value="ECO:0007669"/>
    <property type="project" value="UniProtKB-KW"/>
</dbReference>
<dbReference type="Proteomes" id="UP000249645">
    <property type="component" value="Unassembled WGS sequence"/>
</dbReference>
<sequence length="88" mass="10423">MAIVLFDTEDRKSLYPFTYTRSVADMRLGILTIKEWWEIITKQKVFVLTKEYLQNMYPSMPEGKHFFIHSQILTNVNLLKRILLLSVG</sequence>